<reference evidence="4" key="1">
    <citation type="journal article" date="2011" name="Nature">
        <title>Genome sequence and analysis of the tuber crop potato.</title>
        <authorList>
            <consortium name="The Potato Genome Sequencing Consortium"/>
        </authorList>
    </citation>
    <scope>NUCLEOTIDE SEQUENCE [LARGE SCALE GENOMIC DNA]</scope>
    <source>
        <strain evidence="4">cv. DM1-3 516 R44</strain>
    </source>
</reference>
<evidence type="ECO:0000256" key="1">
    <source>
        <dbReference type="SAM" id="MobiDB-lite"/>
    </source>
</evidence>
<keyword evidence="2" id="KW-1133">Transmembrane helix</keyword>
<organism evidence="3 4">
    <name type="scientific">Solanum tuberosum</name>
    <name type="common">Potato</name>
    <dbReference type="NCBI Taxonomy" id="4113"/>
    <lineage>
        <taxon>Eukaryota</taxon>
        <taxon>Viridiplantae</taxon>
        <taxon>Streptophyta</taxon>
        <taxon>Embryophyta</taxon>
        <taxon>Tracheophyta</taxon>
        <taxon>Spermatophyta</taxon>
        <taxon>Magnoliopsida</taxon>
        <taxon>eudicotyledons</taxon>
        <taxon>Gunneridae</taxon>
        <taxon>Pentapetalae</taxon>
        <taxon>asterids</taxon>
        <taxon>lamiids</taxon>
        <taxon>Solanales</taxon>
        <taxon>Solanaceae</taxon>
        <taxon>Solanoideae</taxon>
        <taxon>Solaneae</taxon>
        <taxon>Solanum</taxon>
    </lineage>
</organism>
<dbReference type="AlphaFoldDB" id="M1A6Y3"/>
<accession>M1A6Y3</accession>
<feature type="region of interest" description="Disordered" evidence="1">
    <location>
        <begin position="259"/>
        <end position="281"/>
    </location>
</feature>
<feature type="compositionally biased region" description="Basic and acidic residues" evidence="1">
    <location>
        <begin position="430"/>
        <end position="449"/>
    </location>
</feature>
<protein>
    <submittedName>
        <fullName evidence="3">Uncharacterized protein</fullName>
    </submittedName>
</protein>
<reference evidence="3" key="2">
    <citation type="submission" date="2015-06" db="UniProtKB">
        <authorList>
            <consortium name="EnsemblPlants"/>
        </authorList>
    </citation>
    <scope>IDENTIFICATION</scope>
    <source>
        <strain evidence="3">DM1-3 516 R44</strain>
    </source>
</reference>
<dbReference type="PRINTS" id="PR00929">
    <property type="entry name" value="ATHOOK"/>
</dbReference>
<feature type="compositionally biased region" description="Low complexity" evidence="1">
    <location>
        <begin position="177"/>
        <end position="186"/>
    </location>
</feature>
<dbReference type="Proteomes" id="UP000011115">
    <property type="component" value="Unassembled WGS sequence"/>
</dbReference>
<keyword evidence="2" id="KW-0812">Transmembrane</keyword>
<name>M1A6Y3_SOLTU</name>
<proteinExistence type="predicted"/>
<dbReference type="EnsemblPlants" id="PGSC0003DMT400016013">
    <property type="protein sequence ID" value="PGSC0003DMT400016013"/>
    <property type="gene ID" value="PGSC0003DMG400006261"/>
</dbReference>
<dbReference type="SMART" id="SM00384">
    <property type="entry name" value="AT_hook"/>
    <property type="match status" value="5"/>
</dbReference>
<dbReference type="InParanoid" id="M1A6Y3"/>
<sequence length="449" mass="48811">MYHFEGRIARRDGYYISRDVSRAATNTIFRGTYRAPRWLHYYRGMYRAPRWMHGQRVVSHAAIDAWTYMFPIGPGLRDGGCVSLGHNKRGCPQRVESSTREEPSNTDKGNGKTSGLGRPKKAQTEGEPSTKRLRGRPPAAPSASPRPAKRSRGRPPAAPSASPRPAKRSRGKGRQIAAPSASPGPAKRSRRRPPAAPSASAEPSASVAPTKGARGRPPIAPAAPNASATPGKSARGKPLAAPSAPLTCPSPANYNVGSSIPTDYQLTNSNKGRGRSRGNTTSYKRQAIIGMGVFQAENGFKALNIHSLHEFKEKIVLSHHQSSRVSPFCTSPHFFDGFSIIFIFPFVVPIGHHRLFTQQQATRFRQPRSNKFGWNYSSFPSEYIRSPFQVPGDMKMIHGIHVEAQSAAISPSLITSSALNLRSGKQTPSGEKEGEALCTDGSEKSNVRD</sequence>
<dbReference type="InterPro" id="IPR017956">
    <property type="entry name" value="AT_hook_DNA-bd_motif"/>
</dbReference>
<evidence type="ECO:0000256" key="2">
    <source>
        <dbReference type="SAM" id="Phobius"/>
    </source>
</evidence>
<dbReference type="GO" id="GO:0003677">
    <property type="term" value="F:DNA binding"/>
    <property type="evidence" value="ECO:0007669"/>
    <property type="project" value="InterPro"/>
</dbReference>
<dbReference type="PaxDb" id="4113-PGSC0003DMT400016013"/>
<keyword evidence="4" id="KW-1185">Reference proteome</keyword>
<dbReference type="eggNOG" id="ENOG502SF7X">
    <property type="taxonomic scope" value="Eukaryota"/>
</dbReference>
<dbReference type="HOGENOM" id="CLU_610318_0_0_1"/>
<dbReference type="STRING" id="4113.M1A6Y3"/>
<feature type="transmembrane region" description="Helical" evidence="2">
    <location>
        <begin position="334"/>
        <end position="356"/>
    </location>
</feature>
<feature type="region of interest" description="Disordered" evidence="1">
    <location>
        <begin position="421"/>
        <end position="449"/>
    </location>
</feature>
<evidence type="ECO:0000313" key="4">
    <source>
        <dbReference type="Proteomes" id="UP000011115"/>
    </source>
</evidence>
<dbReference type="Gramene" id="PGSC0003DMT400016013">
    <property type="protein sequence ID" value="PGSC0003DMT400016013"/>
    <property type="gene ID" value="PGSC0003DMG400006261"/>
</dbReference>
<feature type="region of interest" description="Disordered" evidence="1">
    <location>
        <begin position="88"/>
        <end position="246"/>
    </location>
</feature>
<evidence type="ECO:0000313" key="3">
    <source>
        <dbReference type="EnsemblPlants" id="PGSC0003DMT400016013"/>
    </source>
</evidence>
<keyword evidence="2" id="KW-0472">Membrane</keyword>
<feature type="compositionally biased region" description="Low complexity" evidence="1">
    <location>
        <begin position="197"/>
        <end position="209"/>
    </location>
</feature>